<feature type="transmembrane region" description="Helical" evidence="5">
    <location>
        <begin position="6"/>
        <end position="27"/>
    </location>
</feature>
<keyword evidence="5" id="KW-0472">Membrane</keyword>
<reference evidence="6 7" key="1">
    <citation type="submission" date="2015-06" db="EMBL/GenBank/DDBJ databases">
        <title>Lineage-specific patterns of genome deterioration in obligate symbionts.</title>
        <authorList>
            <person name="Bennett G.M."/>
            <person name="McCutcheon J.P."/>
            <person name="McDonald B.R."/>
            <person name="Moran N.A."/>
        </authorList>
    </citation>
    <scope>NUCLEOTIDE SEQUENCE [LARGE SCALE GENOMIC DNA]</scope>
    <source>
        <strain evidence="6 7">B-GSS</strain>
    </source>
</reference>
<keyword evidence="3" id="KW-0175">Coiled coil</keyword>
<dbReference type="Proteomes" id="UP000056466">
    <property type="component" value="Chromosome"/>
</dbReference>
<keyword evidence="5" id="KW-1133">Transmembrane helix</keyword>
<evidence type="ECO:0000256" key="1">
    <source>
        <dbReference type="ARBA" id="ARBA00003416"/>
    </source>
</evidence>
<dbReference type="RefSeq" id="WP_053096416.1">
    <property type="nucleotide sequence ID" value="NZ_CP011787.1"/>
</dbReference>
<dbReference type="GO" id="GO:0006310">
    <property type="term" value="P:DNA recombination"/>
    <property type="evidence" value="ECO:0007669"/>
    <property type="project" value="UniProtKB-KW"/>
</dbReference>
<comment type="similarity">
    <text evidence="2">Belongs to the RmuC family.</text>
</comment>
<protein>
    <submittedName>
        <fullName evidence="6">DNA recombination protein RmuC</fullName>
    </submittedName>
</protein>
<dbReference type="OrthoDB" id="9765111at2"/>
<sequence>MNLIIFYSVSSALLGVLIGWLIASIIYQKQHLEHQVEWARLLQTLQITHKQQAHELSTRQQLEQKLCHSERSLQELYSKLATAEERLSFLEPFRQECSKLSQELRVQQEKNISLNTELLEVTLSLEKTKSRAEEKPYLFVNSFEKNRQSIDQIMIPLREELDSFRRQMQDSFSNEARELHSLTNEISNLHKLHINMTKETVNLTKALKGDNKIQGNWGEIVLSKVLEASGLREGHEFHTQVSLQHIDEKRLQPDVIVRLPQDKDVIIDAKMSLVAYERYFNSDNEVDRKSALIDHINSLRTHMKKLGKKDYQRLLGLRSLDYVLMFIPVEPAFIVAINKHPELISEALSHNIMLVSPTTLLVALRTITNLWRYEHQSSNAQHIADRATRLYDKFRLFVDDMNTIGQSLDKAQVSYRLAIKKLAYGRGNMISQAELFRKLGVEIQRPISQIPNSILDNHLNLTTETDDSVLSD</sequence>
<dbReference type="PANTHER" id="PTHR30563:SF0">
    <property type="entry name" value="DNA RECOMBINATION PROTEIN RMUC"/>
    <property type="match status" value="1"/>
</dbReference>
<evidence type="ECO:0000256" key="2">
    <source>
        <dbReference type="ARBA" id="ARBA00009840"/>
    </source>
</evidence>
<keyword evidence="4" id="KW-0233">DNA recombination</keyword>
<evidence type="ECO:0000256" key="4">
    <source>
        <dbReference type="ARBA" id="ARBA00023172"/>
    </source>
</evidence>
<proteinExistence type="inferred from homology"/>
<dbReference type="KEGG" id="bcig:AB162_014"/>
<gene>
    <name evidence="6" type="primary">rmuC</name>
    <name evidence="6" type="ORF">AB162_014</name>
</gene>
<evidence type="ECO:0000256" key="3">
    <source>
        <dbReference type="ARBA" id="ARBA00023054"/>
    </source>
</evidence>
<dbReference type="PATRIC" id="fig|186490.8.peg.16"/>
<dbReference type="Pfam" id="PF02646">
    <property type="entry name" value="RmuC"/>
    <property type="match status" value="1"/>
</dbReference>
<keyword evidence="5" id="KW-0812">Transmembrane</keyword>
<name>A0A0K2BKB5_9GAMM</name>
<dbReference type="InterPro" id="IPR003798">
    <property type="entry name" value="DNA_recombination_RmuC"/>
</dbReference>
<accession>A0A0K2BKB5</accession>
<organism evidence="6 7">
    <name type="scientific">Candidatus Palibaumannia cicadellinicola</name>
    <dbReference type="NCBI Taxonomy" id="186490"/>
    <lineage>
        <taxon>Bacteria</taxon>
        <taxon>Pseudomonadati</taxon>
        <taxon>Pseudomonadota</taxon>
        <taxon>Gammaproteobacteria</taxon>
        <taxon>Candidatus Palibaumannia</taxon>
    </lineage>
</organism>
<dbReference type="PANTHER" id="PTHR30563">
    <property type="entry name" value="DNA RECOMBINATION PROTEIN RMUC"/>
    <property type="match status" value="1"/>
</dbReference>
<dbReference type="AlphaFoldDB" id="A0A0K2BKB5"/>
<keyword evidence="7" id="KW-1185">Reference proteome</keyword>
<dbReference type="EMBL" id="CP011787">
    <property type="protein sequence ID" value="AKZ65642.1"/>
    <property type="molecule type" value="Genomic_DNA"/>
</dbReference>
<evidence type="ECO:0000313" key="7">
    <source>
        <dbReference type="Proteomes" id="UP000056466"/>
    </source>
</evidence>
<evidence type="ECO:0000256" key="5">
    <source>
        <dbReference type="SAM" id="Phobius"/>
    </source>
</evidence>
<evidence type="ECO:0000313" key="6">
    <source>
        <dbReference type="EMBL" id="AKZ65642.1"/>
    </source>
</evidence>
<comment type="function">
    <text evidence="1">Involved in DNA recombination.</text>
</comment>